<proteinExistence type="predicted"/>
<gene>
    <name evidence="2" type="ORF">ACFFGT_07465</name>
</gene>
<sequence length="130" mass="14925">MEIQNHIGRLIILVNDYEEALSFYQDNFNCKVLVDYTTAEGQRFLHISFDTENAIGIWFLKADGDAQQPGHQTGGQPTFVMYTNKLDALYQKLVNNNVTIKVKPVYADAYSFFHCYDLYGNEIIVTELKS</sequence>
<evidence type="ECO:0000313" key="2">
    <source>
        <dbReference type="EMBL" id="MFC0514029.1"/>
    </source>
</evidence>
<dbReference type="Pfam" id="PF00903">
    <property type="entry name" value="Glyoxalase"/>
    <property type="match status" value="1"/>
</dbReference>
<feature type="domain" description="VOC" evidence="1">
    <location>
        <begin position="6"/>
        <end position="128"/>
    </location>
</feature>
<evidence type="ECO:0000259" key="1">
    <source>
        <dbReference type="PROSITE" id="PS51819"/>
    </source>
</evidence>
<dbReference type="InterPro" id="IPR029068">
    <property type="entry name" value="Glyas_Bleomycin-R_OHBP_Dase"/>
</dbReference>
<dbReference type="InterPro" id="IPR037523">
    <property type="entry name" value="VOC_core"/>
</dbReference>
<dbReference type="Gene3D" id="3.10.180.10">
    <property type="entry name" value="2,3-Dihydroxybiphenyl 1,2-Dioxygenase, domain 1"/>
    <property type="match status" value="1"/>
</dbReference>
<evidence type="ECO:0000313" key="3">
    <source>
        <dbReference type="Proteomes" id="UP001589828"/>
    </source>
</evidence>
<keyword evidence="3" id="KW-1185">Reference proteome</keyword>
<protein>
    <submittedName>
        <fullName evidence="2">VOC family protein</fullName>
    </submittedName>
</protein>
<dbReference type="RefSeq" id="WP_377021885.1">
    <property type="nucleotide sequence ID" value="NZ_JBHLTS010000018.1"/>
</dbReference>
<accession>A0ABV6L3J7</accession>
<dbReference type="EMBL" id="JBHLTS010000018">
    <property type="protein sequence ID" value="MFC0514029.1"/>
    <property type="molecule type" value="Genomic_DNA"/>
</dbReference>
<dbReference type="PROSITE" id="PS51819">
    <property type="entry name" value="VOC"/>
    <property type="match status" value="1"/>
</dbReference>
<dbReference type="PANTHER" id="PTHR36437:SF2">
    <property type="entry name" value="GLYOXALASE_BLEOMYCIN RESISTANCE PROTEIN_DIOXYGENASE"/>
    <property type="match status" value="1"/>
</dbReference>
<comment type="caution">
    <text evidence="2">The sequence shown here is derived from an EMBL/GenBank/DDBJ whole genome shotgun (WGS) entry which is preliminary data.</text>
</comment>
<dbReference type="SUPFAM" id="SSF54593">
    <property type="entry name" value="Glyoxalase/Bleomycin resistance protein/Dihydroxybiphenyl dioxygenase"/>
    <property type="match status" value="1"/>
</dbReference>
<dbReference type="Proteomes" id="UP001589828">
    <property type="component" value="Unassembled WGS sequence"/>
</dbReference>
<dbReference type="PANTHER" id="PTHR36437">
    <property type="entry name" value="GLYOXALASE/BLEOMYCIN RESISTANCE PROTEIN/DIOXYGENASE"/>
    <property type="match status" value="1"/>
</dbReference>
<dbReference type="InterPro" id="IPR004360">
    <property type="entry name" value="Glyas_Fos-R_dOase_dom"/>
</dbReference>
<name>A0ABV6L3J7_9SPHI</name>
<reference evidence="2 3" key="1">
    <citation type="submission" date="2024-09" db="EMBL/GenBank/DDBJ databases">
        <authorList>
            <person name="Sun Q."/>
            <person name="Mori K."/>
        </authorList>
    </citation>
    <scope>NUCLEOTIDE SEQUENCE [LARGE SCALE GENOMIC DNA]</scope>
    <source>
        <strain evidence="2 3">NCAIM B.02415</strain>
    </source>
</reference>
<organism evidence="2 3">
    <name type="scientific">Mucilaginibacter angelicae</name>
    <dbReference type="NCBI Taxonomy" id="869718"/>
    <lineage>
        <taxon>Bacteria</taxon>
        <taxon>Pseudomonadati</taxon>
        <taxon>Bacteroidota</taxon>
        <taxon>Sphingobacteriia</taxon>
        <taxon>Sphingobacteriales</taxon>
        <taxon>Sphingobacteriaceae</taxon>
        <taxon>Mucilaginibacter</taxon>
    </lineage>
</organism>